<evidence type="ECO:0000259" key="10">
    <source>
        <dbReference type="Pfam" id="PF01432"/>
    </source>
</evidence>
<evidence type="ECO:0000313" key="12">
    <source>
        <dbReference type="Proteomes" id="UP000000591"/>
    </source>
</evidence>
<comment type="similarity">
    <text evidence="2 9">Belongs to the peptidase M3 family.</text>
</comment>
<evidence type="ECO:0000256" key="1">
    <source>
        <dbReference type="ARBA" id="ARBA00004496"/>
    </source>
</evidence>
<organism evidence="11 12">
    <name type="scientific">Eremothecium gossypii (strain ATCC 10895 / CBS 109.51 / FGSC 9923 / NRRL Y-1056)</name>
    <name type="common">Yeast</name>
    <name type="synonym">Ashbya gossypii</name>
    <dbReference type="NCBI Taxonomy" id="284811"/>
    <lineage>
        <taxon>Eukaryota</taxon>
        <taxon>Fungi</taxon>
        <taxon>Dikarya</taxon>
        <taxon>Ascomycota</taxon>
        <taxon>Saccharomycotina</taxon>
        <taxon>Saccharomycetes</taxon>
        <taxon>Saccharomycetales</taxon>
        <taxon>Saccharomycetaceae</taxon>
        <taxon>Eremothecium</taxon>
    </lineage>
</organism>
<dbReference type="Pfam" id="PF01432">
    <property type="entry name" value="Peptidase_M3"/>
    <property type="match status" value="1"/>
</dbReference>
<gene>
    <name evidence="11" type="ORF">AGOS_AGR405C</name>
</gene>
<dbReference type="Proteomes" id="UP000000591">
    <property type="component" value="Chromosome VII"/>
</dbReference>
<dbReference type="GO" id="GO:0046872">
    <property type="term" value="F:metal ion binding"/>
    <property type="evidence" value="ECO:0007669"/>
    <property type="project" value="UniProtKB-UniRule"/>
</dbReference>
<accession>Q74Z02</accession>
<keyword evidence="8 9" id="KW-0482">Metalloprotease</keyword>
<evidence type="ECO:0000256" key="9">
    <source>
        <dbReference type="RuleBase" id="RU003435"/>
    </source>
</evidence>
<name>Q74Z02_EREGS</name>
<dbReference type="GO" id="GO:0004222">
    <property type="term" value="F:metalloendopeptidase activity"/>
    <property type="evidence" value="ECO:0000318"/>
    <property type="project" value="GO_Central"/>
</dbReference>
<evidence type="ECO:0000256" key="8">
    <source>
        <dbReference type="ARBA" id="ARBA00023049"/>
    </source>
</evidence>
<dbReference type="GO" id="GO:0006508">
    <property type="term" value="P:proteolysis"/>
    <property type="evidence" value="ECO:0000318"/>
    <property type="project" value="GO_Central"/>
</dbReference>
<dbReference type="InterPro" id="IPR024077">
    <property type="entry name" value="Neurolysin/TOP_dom2"/>
</dbReference>
<evidence type="ECO:0000256" key="6">
    <source>
        <dbReference type="ARBA" id="ARBA00022801"/>
    </source>
</evidence>
<dbReference type="EMBL" id="AE016820">
    <property type="protein sequence ID" value="AAS54895.2"/>
    <property type="molecule type" value="Genomic_DNA"/>
</dbReference>
<keyword evidence="5 9" id="KW-0479">Metal-binding</keyword>
<dbReference type="GO" id="GO:0006518">
    <property type="term" value="P:peptide metabolic process"/>
    <property type="evidence" value="ECO:0000318"/>
    <property type="project" value="GO_Central"/>
</dbReference>
<sequence>MTKDLLGYWESLVPPQPPPVWNYTATEVIDLAYGLAQKSDAVYESVFSQKDEFTLDNYIWPLLYNDQETDLLWNQLIFLRNVSPDPKVREASLSTGKILDQWVANISSKYDLYTNFEHIWTQYKDDEEFKVTNYELYKYMEKDASYYNRNKRNLTNAESIELGQVTRKISVDTLQFSINLGEETEYITFTEEELEGVSPLVLDQFERIIEGGVKKLKVTFKYPDIGPVLRTATNPETRRKAYVADQNRVAANEQLLFETLDLRRRMAQLRGYKNYAEYNLRDKMAKNEETVIPFLTDLVERLLPVGEKDREILKSKKAEDYKSKNLTFDGEIYAWDNAYYNNKILQEKYQIDPEDMAQYFPIESVIEGMLDTYQTLFRLKFVEVTDPSQKNVWHEDVKQFAVWNIDDEDCPEFQGWIYFDLYPRDGKYSHAANFGMASAFRKKDGSQSYPVTVLVCNLSKPTPTRPALLRPGEITTLFHELGHGIHHLVANNKLAAHNSLGSVPWDFVEAPSQMLEYWTGRRDVLTMLSKHYETGEKIPPSLLDAWFNSSGLGSGLYYLGQLRLGLFDMYVHTREYHGLEVRKLWNDMRREISLINSQNYTSTGYNTFGHIMTGSYSAGYYGYLWSQVFAADMYQTKFKSNPFNSTVGRQYRDTILAPGGLYDMNDNLRKFLGREPNNRAFLRGLGFNATSLSRLLQVESAESVLLPRSDLRELFTI</sequence>
<dbReference type="GO" id="GO:0005758">
    <property type="term" value="C:mitochondrial intermembrane space"/>
    <property type="evidence" value="ECO:0000318"/>
    <property type="project" value="GO_Central"/>
</dbReference>
<evidence type="ECO:0000256" key="3">
    <source>
        <dbReference type="ARBA" id="ARBA00022490"/>
    </source>
</evidence>
<feature type="domain" description="Peptidase M3A/M3B catalytic" evidence="10">
    <location>
        <begin position="229"/>
        <end position="686"/>
    </location>
</feature>
<dbReference type="AlphaFoldDB" id="Q74Z02"/>
<dbReference type="FunFam" id="1.20.1050.40:FF:000001">
    <property type="entry name" value="Thimet oligopeptidase 1"/>
    <property type="match status" value="1"/>
</dbReference>
<comment type="subcellular location">
    <subcellularLocation>
        <location evidence="1">Cytoplasm</location>
    </subcellularLocation>
</comment>
<dbReference type="FunFam" id="3.40.390.10:FF:000006">
    <property type="entry name" value="Thimet oligopeptidase 1"/>
    <property type="match status" value="1"/>
</dbReference>
<evidence type="ECO:0000256" key="7">
    <source>
        <dbReference type="ARBA" id="ARBA00022833"/>
    </source>
</evidence>
<dbReference type="InterPro" id="IPR001567">
    <property type="entry name" value="Pept_M3A_M3B_dom"/>
</dbReference>
<comment type="cofactor">
    <cofactor evidence="9">
        <name>Zn(2+)</name>
        <dbReference type="ChEBI" id="CHEBI:29105"/>
    </cofactor>
    <text evidence="9">Binds 1 zinc ion.</text>
</comment>
<keyword evidence="3" id="KW-0963">Cytoplasm</keyword>
<dbReference type="Gene3D" id="1.10.1370.10">
    <property type="entry name" value="Neurolysin, domain 3"/>
    <property type="match status" value="1"/>
</dbReference>
<dbReference type="InterPro" id="IPR024079">
    <property type="entry name" value="MetalloPept_cat_dom_sf"/>
</dbReference>
<dbReference type="eggNOG" id="KOG2089">
    <property type="taxonomic scope" value="Eukaryota"/>
</dbReference>
<reference evidence="11 12" key="1">
    <citation type="journal article" date="2004" name="Science">
        <title>The Ashbya gossypii genome as a tool for mapping the ancient Saccharomyces cerevisiae genome.</title>
        <authorList>
            <person name="Dietrich F.S."/>
            <person name="Voegeli S."/>
            <person name="Brachat S."/>
            <person name="Lerch A."/>
            <person name="Gates K."/>
            <person name="Steiner S."/>
            <person name="Mohr C."/>
            <person name="Pohlmann R."/>
            <person name="Luedi P."/>
            <person name="Choi S."/>
            <person name="Wing R.A."/>
            <person name="Flavier A."/>
            <person name="Gaffney T.D."/>
            <person name="Philippsen P."/>
        </authorList>
    </citation>
    <scope>NUCLEOTIDE SEQUENCE [LARGE SCALE GENOMIC DNA]</scope>
    <source>
        <strain evidence="12">ATCC 10895 / CBS 109.51 / FGSC 9923 / NRRL Y-1056</strain>
    </source>
</reference>
<evidence type="ECO:0000313" key="11">
    <source>
        <dbReference type="EMBL" id="AAS54895.2"/>
    </source>
</evidence>
<dbReference type="OrthoDB" id="534666at2759"/>
<keyword evidence="6 9" id="KW-0378">Hydrolase</keyword>
<dbReference type="FunCoup" id="Q74Z02">
    <property type="interactions" value="765"/>
</dbReference>
<proteinExistence type="inferred from homology"/>
<evidence type="ECO:0000256" key="5">
    <source>
        <dbReference type="ARBA" id="ARBA00022723"/>
    </source>
</evidence>
<keyword evidence="4 9" id="KW-0645">Protease</keyword>
<dbReference type="SUPFAM" id="SSF55486">
    <property type="entry name" value="Metalloproteases ('zincins'), catalytic domain"/>
    <property type="match status" value="1"/>
</dbReference>
<dbReference type="InterPro" id="IPR024080">
    <property type="entry name" value="Neurolysin/TOP_N"/>
</dbReference>
<dbReference type="Gene3D" id="1.20.1050.40">
    <property type="entry name" value="Endopeptidase. Chain P, domain 1"/>
    <property type="match status" value="1"/>
</dbReference>
<keyword evidence="12" id="KW-1185">Reference proteome</keyword>
<dbReference type="HOGENOM" id="CLU_001805_1_1_1"/>
<dbReference type="Gene3D" id="3.40.390.10">
    <property type="entry name" value="Collagenase (Catalytic Domain)"/>
    <property type="match status" value="1"/>
</dbReference>
<keyword evidence="7 9" id="KW-0862">Zinc</keyword>
<dbReference type="RefSeq" id="NP_987071.2">
    <property type="nucleotide sequence ID" value="NM_212133.2"/>
</dbReference>
<reference evidence="12" key="2">
    <citation type="journal article" date="2013" name="G3 (Bethesda)">
        <title>Genomes of Ashbya fungi isolated from insects reveal four mating-type loci, numerous translocations, lack of transposons, and distinct gene duplications.</title>
        <authorList>
            <person name="Dietrich F.S."/>
            <person name="Voegeli S."/>
            <person name="Kuo S."/>
            <person name="Philippsen P."/>
        </authorList>
    </citation>
    <scope>GENOME REANNOTATION</scope>
    <source>
        <strain evidence="12">ATCC 10895 / CBS 109.51 / FGSC 9923 / NRRL Y-1056</strain>
    </source>
</reference>
<protein>
    <submittedName>
        <fullName evidence="11">AGR405Cp</fullName>
    </submittedName>
</protein>
<dbReference type="InParanoid" id="Q74Z02"/>
<evidence type="ECO:0000256" key="2">
    <source>
        <dbReference type="ARBA" id="ARBA00006040"/>
    </source>
</evidence>
<dbReference type="GeneID" id="4623375"/>
<evidence type="ECO:0000256" key="4">
    <source>
        <dbReference type="ARBA" id="ARBA00022670"/>
    </source>
</evidence>
<dbReference type="PANTHER" id="PTHR11804:SF84">
    <property type="entry name" value="SACCHAROLYSIN"/>
    <property type="match status" value="1"/>
</dbReference>
<dbReference type="OMA" id="MYTREGK"/>
<dbReference type="KEGG" id="ago:AGOS_AGR405C"/>
<dbReference type="CDD" id="cd06455">
    <property type="entry name" value="M3A_TOP"/>
    <property type="match status" value="1"/>
</dbReference>
<dbReference type="PANTHER" id="PTHR11804">
    <property type="entry name" value="PROTEASE M3 THIMET OLIGOPEPTIDASE-RELATED"/>
    <property type="match status" value="1"/>
</dbReference>
<dbReference type="InterPro" id="IPR045090">
    <property type="entry name" value="Pept_M3A_M3B"/>
</dbReference>